<feature type="region of interest" description="Disordered" evidence="1">
    <location>
        <begin position="1"/>
        <end position="20"/>
    </location>
</feature>
<evidence type="ECO:0000256" key="1">
    <source>
        <dbReference type="SAM" id="MobiDB-lite"/>
    </source>
</evidence>
<dbReference type="AlphaFoldDB" id="A0A450XC72"/>
<evidence type="ECO:0000313" key="3">
    <source>
        <dbReference type="EMBL" id="VFK26874.1"/>
    </source>
</evidence>
<organism evidence="3">
    <name type="scientific">Candidatus Kentrum sp. LPFa</name>
    <dbReference type="NCBI Taxonomy" id="2126335"/>
    <lineage>
        <taxon>Bacteria</taxon>
        <taxon>Pseudomonadati</taxon>
        <taxon>Pseudomonadota</taxon>
        <taxon>Gammaproteobacteria</taxon>
        <taxon>Candidatus Kentrum</taxon>
    </lineage>
</organism>
<protein>
    <submittedName>
        <fullName evidence="3">Uncharacterized protein</fullName>
    </submittedName>
</protein>
<evidence type="ECO:0000313" key="2">
    <source>
        <dbReference type="EMBL" id="VFK10543.1"/>
    </source>
</evidence>
<proteinExistence type="predicted"/>
<name>A0A450XC72_9GAMM</name>
<dbReference type="EMBL" id="CAADFM010000039">
    <property type="protein sequence ID" value="VFK10543.1"/>
    <property type="molecule type" value="Genomic_DNA"/>
</dbReference>
<gene>
    <name evidence="2" type="ORF">BECKLPF1236A_GA0070988_1003925</name>
    <name evidence="3" type="ORF">BECKLPF1236C_GA0070990_1003925</name>
</gene>
<dbReference type="EMBL" id="CAADFP010000039">
    <property type="protein sequence ID" value="VFK26874.1"/>
    <property type="molecule type" value="Genomic_DNA"/>
</dbReference>
<sequence>MSMPVALGNGVKVDKGSASRKSDSHRIRSLIISVPVSMKKTADWRAVCGKTVRTVRREGRAKPVPTPIDFRSLLSRHSRKSGNPVTNISLLFLDRFVEDFPDNGLAKLRLKPTNHNPALAKLALCKT</sequence>
<reference evidence="3" key="1">
    <citation type="submission" date="2019-02" db="EMBL/GenBank/DDBJ databases">
        <authorList>
            <person name="Gruber-Vodicka R. H."/>
            <person name="Seah K. B. B."/>
        </authorList>
    </citation>
    <scope>NUCLEOTIDE SEQUENCE</scope>
    <source>
        <strain evidence="2">BECK_S312</strain>
        <strain evidence="3">BECK_S426</strain>
    </source>
</reference>
<accession>A0A450XC72</accession>